<keyword evidence="6" id="KW-0378">Hydrolase</keyword>
<dbReference type="PRINTS" id="PR00786">
    <property type="entry name" value="NEPRILYSIN"/>
</dbReference>
<feature type="domain" description="Peptidase M13 N-terminal" evidence="11">
    <location>
        <begin position="32"/>
        <end position="447"/>
    </location>
</feature>
<protein>
    <submittedName>
        <fullName evidence="12">Uncharacterized protein</fullName>
    </submittedName>
</protein>
<proteinExistence type="inferred from homology"/>
<evidence type="ECO:0000259" key="11">
    <source>
        <dbReference type="Pfam" id="PF05649"/>
    </source>
</evidence>
<organism evidence="12 13">
    <name type="scientific">Zophobas morio</name>
    <dbReference type="NCBI Taxonomy" id="2755281"/>
    <lineage>
        <taxon>Eukaryota</taxon>
        <taxon>Metazoa</taxon>
        <taxon>Ecdysozoa</taxon>
        <taxon>Arthropoda</taxon>
        <taxon>Hexapoda</taxon>
        <taxon>Insecta</taxon>
        <taxon>Pterygota</taxon>
        <taxon>Neoptera</taxon>
        <taxon>Endopterygota</taxon>
        <taxon>Coleoptera</taxon>
        <taxon>Polyphaga</taxon>
        <taxon>Cucujiformia</taxon>
        <taxon>Tenebrionidae</taxon>
        <taxon>Zophobas</taxon>
    </lineage>
</organism>
<comment type="similarity">
    <text evidence="3">Belongs to the peptidase M13 family.</text>
</comment>
<keyword evidence="9" id="KW-0732">Signal</keyword>
<evidence type="ECO:0000256" key="8">
    <source>
        <dbReference type="ARBA" id="ARBA00023049"/>
    </source>
</evidence>
<keyword evidence="4" id="KW-0645">Protease</keyword>
<dbReference type="CDD" id="cd08662">
    <property type="entry name" value="M13"/>
    <property type="match status" value="1"/>
</dbReference>
<reference evidence="12" key="1">
    <citation type="journal article" date="2023" name="G3 (Bethesda)">
        <title>Whole genome assemblies of Zophobas morio and Tenebrio molitor.</title>
        <authorList>
            <person name="Kaur S."/>
            <person name="Stinson S.A."/>
            <person name="diCenzo G.C."/>
        </authorList>
    </citation>
    <scope>NUCLEOTIDE SEQUENCE</scope>
    <source>
        <strain evidence="12">QUZm001</strain>
    </source>
</reference>
<name>A0AA38IA03_9CUCU</name>
<comment type="cofactor">
    <cofactor evidence="1">
        <name>Zn(2+)</name>
        <dbReference type="ChEBI" id="CHEBI:29105"/>
    </cofactor>
</comment>
<evidence type="ECO:0000313" key="13">
    <source>
        <dbReference type="Proteomes" id="UP001168821"/>
    </source>
</evidence>
<feature type="chain" id="PRO_5041299183" evidence="9">
    <location>
        <begin position="20"/>
        <end position="706"/>
    </location>
</feature>
<dbReference type="InterPro" id="IPR000718">
    <property type="entry name" value="Peptidase_M13"/>
</dbReference>
<keyword evidence="7" id="KW-0862">Zinc</keyword>
<dbReference type="GO" id="GO:0046872">
    <property type="term" value="F:metal ion binding"/>
    <property type="evidence" value="ECO:0007669"/>
    <property type="project" value="UniProtKB-KW"/>
</dbReference>
<evidence type="ECO:0000256" key="6">
    <source>
        <dbReference type="ARBA" id="ARBA00022801"/>
    </source>
</evidence>
<feature type="signal peptide" evidence="9">
    <location>
        <begin position="1"/>
        <end position="19"/>
    </location>
</feature>
<dbReference type="Pfam" id="PF01431">
    <property type="entry name" value="Peptidase_M13"/>
    <property type="match status" value="1"/>
</dbReference>
<dbReference type="GO" id="GO:0005886">
    <property type="term" value="C:plasma membrane"/>
    <property type="evidence" value="ECO:0007669"/>
    <property type="project" value="UniProtKB-SubCell"/>
</dbReference>
<dbReference type="SUPFAM" id="SSF55486">
    <property type="entry name" value="Metalloproteases ('zincins'), catalytic domain"/>
    <property type="match status" value="1"/>
</dbReference>
<evidence type="ECO:0000313" key="12">
    <source>
        <dbReference type="EMBL" id="KAJ3652157.1"/>
    </source>
</evidence>
<dbReference type="InterPro" id="IPR008753">
    <property type="entry name" value="Peptidase_M13_N"/>
</dbReference>
<evidence type="ECO:0000256" key="1">
    <source>
        <dbReference type="ARBA" id="ARBA00001947"/>
    </source>
</evidence>
<evidence type="ECO:0000259" key="10">
    <source>
        <dbReference type="Pfam" id="PF01431"/>
    </source>
</evidence>
<keyword evidence="8" id="KW-0482">Metalloprotease</keyword>
<evidence type="ECO:0000256" key="9">
    <source>
        <dbReference type="SAM" id="SignalP"/>
    </source>
</evidence>
<evidence type="ECO:0000256" key="3">
    <source>
        <dbReference type="ARBA" id="ARBA00007357"/>
    </source>
</evidence>
<dbReference type="PROSITE" id="PS51885">
    <property type="entry name" value="NEPRILYSIN"/>
    <property type="match status" value="1"/>
</dbReference>
<comment type="subcellular location">
    <subcellularLocation>
        <location evidence="2">Cell membrane</location>
        <topology evidence="2">Single-pass type II membrane protein</topology>
    </subcellularLocation>
</comment>
<dbReference type="InterPro" id="IPR042089">
    <property type="entry name" value="Peptidase_M13_dom_2"/>
</dbReference>
<accession>A0AA38IA03</accession>
<keyword evidence="13" id="KW-1185">Reference proteome</keyword>
<sequence length="706" mass="81444">MKVIVVIVLVLSTIEKSVSDIDLRYVDDTIDPCDDFHQFACGNFGKYHTRPENQSTLDLFTMTEDELVEIGKTILGSPKNSQDPIALNKAKSAYQACVKTPDYDYYDLPEISIIEEFGGMPLVTNEKVDKVSFSEIAKIAGTFGIPQLFQFTVRNSNPDFYLLIMFPDSFDPPQMVRPQSIQTYDEILEESLKKFAKIQTRSSGEDDPLDVFMLKVAKHLFKKFPGTSEEDLKKDLDDVKKFMGQLFNGGIVDDEMIDLDSAVNISDLQDWTQKQFGDEIDINWIDYLNEHLKWSNVNITEDFTLYLMPAEAVYGVLNLVRKTDPKVVKNFVLLRTFLYMAPDSDLPMRQAFEEYYKSLGYQYYERSDYCSRKIMDVVDSVSLSFAVTNNFIRYHFDINKIAKAFRIIDKLRDIFKSVIPSLDWIDDESRNTVLQKIDNVVVFLAYPVFTNDKTSLDHFYENVRICEWDNYGNARRIRAFKKAYALSQYLNHDLWTTSPFEVNAYATRASNRIMAPLSLLQSSYFNGNDPVYDYSRFGSIIAHEFIHHFDSVGVMYDNEASYNNLLSNDSMEIFETKIQCFVDQYSNFYVPEIDSYIKGNKTLDENTADNGGLKHAFAAFKQLVDSQLIENTSEKYTLEQQFFINYATQWCSDDSDAYLKKLVDSNEHAPNRYRVLGTLANMDEFSEAFSCPVGSKMNPVNKCILW</sequence>
<dbReference type="InterPro" id="IPR018497">
    <property type="entry name" value="Peptidase_M13_C"/>
</dbReference>
<dbReference type="InterPro" id="IPR024079">
    <property type="entry name" value="MetalloPept_cat_dom_sf"/>
</dbReference>
<dbReference type="GO" id="GO:0004222">
    <property type="term" value="F:metalloendopeptidase activity"/>
    <property type="evidence" value="ECO:0007669"/>
    <property type="project" value="InterPro"/>
</dbReference>
<comment type="caution">
    <text evidence="12">The sequence shown here is derived from an EMBL/GenBank/DDBJ whole genome shotgun (WGS) entry which is preliminary data.</text>
</comment>
<dbReference type="PANTHER" id="PTHR11733:SF167">
    <property type="entry name" value="FI17812P1-RELATED"/>
    <property type="match status" value="1"/>
</dbReference>
<evidence type="ECO:0000256" key="5">
    <source>
        <dbReference type="ARBA" id="ARBA00022723"/>
    </source>
</evidence>
<evidence type="ECO:0000256" key="2">
    <source>
        <dbReference type="ARBA" id="ARBA00004401"/>
    </source>
</evidence>
<feature type="domain" description="Peptidase M13 C-terminal" evidence="10">
    <location>
        <begin position="503"/>
        <end position="703"/>
    </location>
</feature>
<dbReference type="AlphaFoldDB" id="A0AA38IA03"/>
<dbReference type="Gene3D" id="3.40.390.10">
    <property type="entry name" value="Collagenase (Catalytic Domain)"/>
    <property type="match status" value="1"/>
</dbReference>
<dbReference type="EMBL" id="JALNTZ010000005">
    <property type="protein sequence ID" value="KAJ3652157.1"/>
    <property type="molecule type" value="Genomic_DNA"/>
</dbReference>
<dbReference type="PANTHER" id="PTHR11733">
    <property type="entry name" value="ZINC METALLOPROTEASE FAMILY M13 NEPRILYSIN-RELATED"/>
    <property type="match status" value="1"/>
</dbReference>
<dbReference type="Proteomes" id="UP001168821">
    <property type="component" value="Unassembled WGS sequence"/>
</dbReference>
<evidence type="ECO:0000256" key="4">
    <source>
        <dbReference type="ARBA" id="ARBA00022670"/>
    </source>
</evidence>
<keyword evidence="5" id="KW-0479">Metal-binding</keyword>
<dbReference type="Pfam" id="PF05649">
    <property type="entry name" value="Peptidase_M13_N"/>
    <property type="match status" value="1"/>
</dbReference>
<dbReference type="GO" id="GO:0016485">
    <property type="term" value="P:protein processing"/>
    <property type="evidence" value="ECO:0007669"/>
    <property type="project" value="TreeGrafter"/>
</dbReference>
<dbReference type="Gene3D" id="1.10.1380.10">
    <property type="entry name" value="Neutral endopeptidase , domain2"/>
    <property type="match status" value="1"/>
</dbReference>
<evidence type="ECO:0000256" key="7">
    <source>
        <dbReference type="ARBA" id="ARBA00022833"/>
    </source>
</evidence>
<gene>
    <name evidence="12" type="ORF">Zmor_018147</name>
</gene>